<proteinExistence type="predicted"/>
<evidence type="ECO:0000256" key="9">
    <source>
        <dbReference type="SAM" id="MobiDB-lite"/>
    </source>
</evidence>
<keyword evidence="5" id="KW-0472">Membrane</keyword>
<evidence type="ECO:0000256" key="3">
    <source>
        <dbReference type="ARBA" id="ARBA00022729"/>
    </source>
</evidence>
<dbReference type="SUPFAM" id="SSF48726">
    <property type="entry name" value="Immunoglobulin"/>
    <property type="match status" value="3"/>
</dbReference>
<dbReference type="InterPro" id="IPR003599">
    <property type="entry name" value="Ig_sub"/>
</dbReference>
<evidence type="ECO:0000256" key="4">
    <source>
        <dbReference type="ARBA" id="ARBA00022737"/>
    </source>
</evidence>
<evidence type="ECO:0000256" key="8">
    <source>
        <dbReference type="ARBA" id="ARBA00023319"/>
    </source>
</evidence>
<reference evidence="11" key="1">
    <citation type="journal article" date="2020" name="bioRxiv">
        <title>Chromosome-level reference genome of the European wasp spider Argiope bruennichi: a resource for studies on range expansion and evolutionary adaptation.</title>
        <authorList>
            <person name="Sheffer M.M."/>
            <person name="Hoppe A."/>
            <person name="Krehenwinkel H."/>
            <person name="Uhl G."/>
            <person name="Kuss A.W."/>
            <person name="Jensen L."/>
            <person name="Jensen C."/>
            <person name="Gillespie R.G."/>
            <person name="Hoff K.J."/>
            <person name="Prost S."/>
        </authorList>
    </citation>
    <scope>NUCLEOTIDE SEQUENCE</scope>
</reference>
<dbReference type="InterPro" id="IPR003598">
    <property type="entry name" value="Ig_sub2"/>
</dbReference>
<dbReference type="GO" id="GO:0043005">
    <property type="term" value="C:neuron projection"/>
    <property type="evidence" value="ECO:0007669"/>
    <property type="project" value="TreeGrafter"/>
</dbReference>
<dbReference type="PANTHER" id="PTHR12231">
    <property type="entry name" value="CTX-RELATED TYPE I TRANSMEMBRANE PROTEIN"/>
    <property type="match status" value="1"/>
</dbReference>
<dbReference type="InterPro" id="IPR013098">
    <property type="entry name" value="Ig_I-set"/>
</dbReference>
<dbReference type="CDD" id="cd00096">
    <property type="entry name" value="Ig"/>
    <property type="match status" value="1"/>
</dbReference>
<evidence type="ECO:0000259" key="10">
    <source>
        <dbReference type="PROSITE" id="PS50835"/>
    </source>
</evidence>
<dbReference type="AlphaFoldDB" id="A0A8T0G4W7"/>
<keyword evidence="7" id="KW-0325">Glycoprotein</keyword>
<feature type="region of interest" description="Disordered" evidence="9">
    <location>
        <begin position="383"/>
        <end position="413"/>
    </location>
</feature>
<dbReference type="PANTHER" id="PTHR12231:SF253">
    <property type="entry name" value="DPR-INTERACTING PROTEIN ETA, ISOFORM B-RELATED"/>
    <property type="match status" value="1"/>
</dbReference>
<feature type="domain" description="Ig-like" evidence="10">
    <location>
        <begin position="239"/>
        <end position="332"/>
    </location>
</feature>
<feature type="compositionally biased region" description="Basic and acidic residues" evidence="9">
    <location>
        <begin position="404"/>
        <end position="413"/>
    </location>
</feature>
<feature type="domain" description="Ig-like" evidence="10">
    <location>
        <begin position="144"/>
        <end position="228"/>
    </location>
</feature>
<dbReference type="Pfam" id="PF13927">
    <property type="entry name" value="Ig_3"/>
    <property type="match status" value="2"/>
</dbReference>
<evidence type="ECO:0000313" key="12">
    <source>
        <dbReference type="Proteomes" id="UP000807504"/>
    </source>
</evidence>
<dbReference type="GO" id="GO:0005886">
    <property type="term" value="C:plasma membrane"/>
    <property type="evidence" value="ECO:0007669"/>
    <property type="project" value="UniProtKB-SubCell"/>
</dbReference>
<dbReference type="InterPro" id="IPR036179">
    <property type="entry name" value="Ig-like_dom_sf"/>
</dbReference>
<dbReference type="InterPro" id="IPR051170">
    <property type="entry name" value="Neural/epithelial_adhesion"/>
</dbReference>
<dbReference type="SMART" id="SM00408">
    <property type="entry name" value="IGc2"/>
    <property type="match status" value="3"/>
</dbReference>
<keyword evidence="8" id="KW-0393">Immunoglobulin domain</keyword>
<evidence type="ECO:0000313" key="11">
    <source>
        <dbReference type="EMBL" id="KAF8797130.1"/>
    </source>
</evidence>
<accession>A0A8T0G4W7</accession>
<keyword evidence="3" id="KW-0732">Signal</keyword>
<dbReference type="Gene3D" id="2.60.40.10">
    <property type="entry name" value="Immunoglobulins"/>
    <property type="match status" value="3"/>
</dbReference>
<evidence type="ECO:0000256" key="6">
    <source>
        <dbReference type="ARBA" id="ARBA00023157"/>
    </source>
</evidence>
<keyword evidence="6" id="KW-1015">Disulfide bond</keyword>
<organism evidence="11 12">
    <name type="scientific">Argiope bruennichi</name>
    <name type="common">Wasp spider</name>
    <name type="synonym">Aranea bruennichi</name>
    <dbReference type="NCBI Taxonomy" id="94029"/>
    <lineage>
        <taxon>Eukaryota</taxon>
        <taxon>Metazoa</taxon>
        <taxon>Ecdysozoa</taxon>
        <taxon>Arthropoda</taxon>
        <taxon>Chelicerata</taxon>
        <taxon>Arachnida</taxon>
        <taxon>Araneae</taxon>
        <taxon>Araneomorphae</taxon>
        <taxon>Entelegynae</taxon>
        <taxon>Araneoidea</taxon>
        <taxon>Araneidae</taxon>
        <taxon>Argiope</taxon>
    </lineage>
</organism>
<dbReference type="Pfam" id="PF07679">
    <property type="entry name" value="I-set"/>
    <property type="match status" value="1"/>
</dbReference>
<feature type="region of interest" description="Disordered" evidence="9">
    <location>
        <begin position="337"/>
        <end position="363"/>
    </location>
</feature>
<evidence type="ECO:0000256" key="2">
    <source>
        <dbReference type="ARBA" id="ARBA00022475"/>
    </source>
</evidence>
<comment type="subcellular location">
    <subcellularLocation>
        <location evidence="1">Cell membrane</location>
    </subcellularLocation>
</comment>
<sequence length="438" mass="48628">MICVSGWLALMECVQLPRLPLVTRGELLHLAMIGPPPKGPEPQFADVIPNVTVAAGRDVTLPCVVDSLGDYKVAWIHMDRHILLTLHDRVITRNSRYRITHNNFRTWWLQILNVNESDSGHYMCQVNTSPMKNLVGIIQVVVPPRITENETSSDTDVREGSDVSLRCQASGSPNPQIKWRREDEKDITIGVKKVPTVEGQFLNITKVSRLHMAAYLCIASNGIPPAVSKRIMLNVNFAPMIWIPNQLVGAAVGADVTLDCNLESHPKSVTYWTRDGGGFMIISNTKYNSLLLDTGIYKVQMRLIIKNLRPDDFGSYTCVAKNSLGETEGTIRLYEIPKPHSSTYPSRGGLASSRAEGAHQATGEKMVRTWHKDGTEEGRMQDLANGDLEKRDSPSPVTVFAGSEKGEGQESRASDNFKPMWDILIILTTIVPVLIFCL</sequence>
<dbReference type="FunFam" id="2.60.40.10:FF:000328">
    <property type="entry name" value="CLUMA_CG000981, isoform A"/>
    <property type="match status" value="1"/>
</dbReference>
<evidence type="ECO:0000256" key="1">
    <source>
        <dbReference type="ARBA" id="ARBA00004236"/>
    </source>
</evidence>
<keyword evidence="12" id="KW-1185">Reference proteome</keyword>
<dbReference type="PROSITE" id="PS50835">
    <property type="entry name" value="IG_LIKE"/>
    <property type="match status" value="3"/>
</dbReference>
<gene>
    <name evidence="11" type="ORF">HNY73_001433</name>
</gene>
<keyword evidence="2" id="KW-1003">Cell membrane</keyword>
<protein>
    <submittedName>
        <fullName evidence="11">Lachesin like protein</fullName>
    </submittedName>
</protein>
<keyword evidence="4" id="KW-0677">Repeat</keyword>
<dbReference type="InterPro" id="IPR013783">
    <property type="entry name" value="Ig-like_fold"/>
</dbReference>
<evidence type="ECO:0000256" key="7">
    <source>
        <dbReference type="ARBA" id="ARBA00023180"/>
    </source>
</evidence>
<name>A0A8T0G4W7_ARGBR</name>
<dbReference type="Proteomes" id="UP000807504">
    <property type="component" value="Unassembled WGS sequence"/>
</dbReference>
<dbReference type="FunFam" id="2.60.40.10:FF:000376">
    <property type="entry name" value="CLUMA_CG000981, isoform A"/>
    <property type="match status" value="1"/>
</dbReference>
<dbReference type="SMART" id="SM00409">
    <property type="entry name" value="IG"/>
    <property type="match status" value="3"/>
</dbReference>
<dbReference type="EMBL" id="JABXBU010000001">
    <property type="protein sequence ID" value="KAF8797130.1"/>
    <property type="molecule type" value="Genomic_DNA"/>
</dbReference>
<dbReference type="InterPro" id="IPR007110">
    <property type="entry name" value="Ig-like_dom"/>
</dbReference>
<evidence type="ECO:0000256" key="5">
    <source>
        <dbReference type="ARBA" id="ARBA00023136"/>
    </source>
</evidence>
<comment type="caution">
    <text evidence="11">The sequence shown here is derived from an EMBL/GenBank/DDBJ whole genome shotgun (WGS) entry which is preliminary data.</text>
</comment>
<feature type="domain" description="Ig-like" evidence="10">
    <location>
        <begin position="42"/>
        <end position="135"/>
    </location>
</feature>
<reference evidence="11" key="2">
    <citation type="submission" date="2020-06" db="EMBL/GenBank/DDBJ databases">
        <authorList>
            <person name="Sheffer M."/>
        </authorList>
    </citation>
    <scope>NUCLEOTIDE SEQUENCE</scope>
</reference>